<reference evidence="1" key="1">
    <citation type="journal article" date="2020" name="Stud. Mycol.">
        <title>101 Dothideomycetes genomes: a test case for predicting lifestyles and emergence of pathogens.</title>
        <authorList>
            <person name="Haridas S."/>
            <person name="Albert R."/>
            <person name="Binder M."/>
            <person name="Bloem J."/>
            <person name="Labutti K."/>
            <person name="Salamov A."/>
            <person name="Andreopoulos B."/>
            <person name="Baker S."/>
            <person name="Barry K."/>
            <person name="Bills G."/>
            <person name="Bluhm B."/>
            <person name="Cannon C."/>
            <person name="Castanera R."/>
            <person name="Culley D."/>
            <person name="Daum C."/>
            <person name="Ezra D."/>
            <person name="Gonzalez J."/>
            <person name="Henrissat B."/>
            <person name="Kuo A."/>
            <person name="Liang C."/>
            <person name="Lipzen A."/>
            <person name="Lutzoni F."/>
            <person name="Magnuson J."/>
            <person name="Mondo S."/>
            <person name="Nolan M."/>
            <person name="Ohm R."/>
            <person name="Pangilinan J."/>
            <person name="Park H.-J."/>
            <person name="Ramirez L."/>
            <person name="Alfaro M."/>
            <person name="Sun H."/>
            <person name="Tritt A."/>
            <person name="Yoshinaga Y."/>
            <person name="Zwiers L.-H."/>
            <person name="Turgeon B."/>
            <person name="Goodwin S."/>
            <person name="Spatafora J."/>
            <person name="Crous P."/>
            <person name="Grigoriev I."/>
        </authorList>
    </citation>
    <scope>NUCLEOTIDE SEQUENCE</scope>
    <source>
        <strain evidence="1">CBS 627.86</strain>
    </source>
</reference>
<name>A0A6A5YLK6_9PLEO</name>
<dbReference type="Proteomes" id="UP000799770">
    <property type="component" value="Unassembled WGS sequence"/>
</dbReference>
<accession>A0A6A5YLK6</accession>
<organism evidence="1 2">
    <name type="scientific">Lophiotrema nucula</name>
    <dbReference type="NCBI Taxonomy" id="690887"/>
    <lineage>
        <taxon>Eukaryota</taxon>
        <taxon>Fungi</taxon>
        <taxon>Dikarya</taxon>
        <taxon>Ascomycota</taxon>
        <taxon>Pezizomycotina</taxon>
        <taxon>Dothideomycetes</taxon>
        <taxon>Pleosporomycetidae</taxon>
        <taxon>Pleosporales</taxon>
        <taxon>Lophiotremataceae</taxon>
        <taxon>Lophiotrema</taxon>
    </lineage>
</organism>
<evidence type="ECO:0000313" key="1">
    <source>
        <dbReference type="EMBL" id="KAF2107048.1"/>
    </source>
</evidence>
<evidence type="ECO:0000313" key="2">
    <source>
        <dbReference type="Proteomes" id="UP000799770"/>
    </source>
</evidence>
<dbReference type="AlphaFoldDB" id="A0A6A5YLK6"/>
<sequence length="157" mass="18580">MIATWRLSGFENLHHDVQFHHRDLSDFHFHTMLEPNTMSKCRLKLVRRDANVAVLTEHTDRIHPRVLSEALLARFGKDHFKISLRKNIYIIYIDIRRAKDDRDEIADVEALEAQIDRSIGPKTYEDRLLDIKLAEKILRDARSPNYSPATEYPRNQY</sequence>
<dbReference type="OrthoDB" id="4692646at2759"/>
<gene>
    <name evidence="1" type="ORF">BDV96DRAFT_308952</name>
</gene>
<keyword evidence="2" id="KW-1185">Reference proteome</keyword>
<protein>
    <submittedName>
        <fullName evidence="1">Uncharacterized protein</fullName>
    </submittedName>
</protein>
<proteinExistence type="predicted"/>
<dbReference type="EMBL" id="ML977357">
    <property type="protein sequence ID" value="KAF2107048.1"/>
    <property type="molecule type" value="Genomic_DNA"/>
</dbReference>